<gene>
    <name evidence="1" type="ORF">GCM10009775_36870</name>
</gene>
<sequence>MTVAPAVDQMVTALIPSLSRSLADQFNVFRVMHHGTHEKQLSNVFAWLLRPDATHRLGSTFQEILVARVNGGLPAGSDQFPAFGYRVIQEVNTSGSGEIGGDIADIMLTCETASIVIENFESSDGHGHDYGRYLAHGAEGGKQSVVVLLCARREAHRQIGGWQDAVVMTYAELISALESRVAQDSKWRRENPDQYFFINQLVEHFVEGARAVSIEDRISFINTMCETGESARYGYRQQAAAAEEFAALIAQHATRQFEEGRSTLASVKRTLKRYAERTLVRQLAALLTSGPITSVEMNFRGQWEWCVTLRRDQHPTIFLEFGPTAVVENGRVPQPLTAPDYTKVFVTRKVAGDGIDFILQTDVGLQEVLEGLSDDDTRLRDAVLAAAGAG</sequence>
<protein>
    <recommendedName>
        <fullName evidence="3">PD-(D/E)XK nuclease superfamily protein</fullName>
    </recommendedName>
</protein>
<evidence type="ECO:0000313" key="2">
    <source>
        <dbReference type="Proteomes" id="UP001501343"/>
    </source>
</evidence>
<dbReference type="Proteomes" id="UP001501343">
    <property type="component" value="Unassembled WGS sequence"/>
</dbReference>
<proteinExistence type="predicted"/>
<reference evidence="2" key="1">
    <citation type="journal article" date="2019" name="Int. J. Syst. Evol. Microbiol.">
        <title>The Global Catalogue of Microorganisms (GCM) 10K type strain sequencing project: providing services to taxonomists for standard genome sequencing and annotation.</title>
        <authorList>
            <consortium name="The Broad Institute Genomics Platform"/>
            <consortium name="The Broad Institute Genome Sequencing Center for Infectious Disease"/>
            <person name="Wu L."/>
            <person name="Ma J."/>
        </authorList>
    </citation>
    <scope>NUCLEOTIDE SEQUENCE [LARGE SCALE GENOMIC DNA]</scope>
    <source>
        <strain evidence="2">JCM 14900</strain>
    </source>
</reference>
<name>A0ABP5BDI8_9MICO</name>
<evidence type="ECO:0000313" key="1">
    <source>
        <dbReference type="EMBL" id="GAA1941725.1"/>
    </source>
</evidence>
<keyword evidence="2" id="KW-1185">Reference proteome</keyword>
<organism evidence="1 2">
    <name type="scientific">Microbacterium aoyamense</name>
    <dbReference type="NCBI Taxonomy" id="344166"/>
    <lineage>
        <taxon>Bacteria</taxon>
        <taxon>Bacillati</taxon>
        <taxon>Actinomycetota</taxon>
        <taxon>Actinomycetes</taxon>
        <taxon>Micrococcales</taxon>
        <taxon>Microbacteriaceae</taxon>
        <taxon>Microbacterium</taxon>
    </lineage>
</organism>
<evidence type="ECO:0008006" key="3">
    <source>
        <dbReference type="Google" id="ProtNLM"/>
    </source>
</evidence>
<dbReference type="RefSeq" id="WP_248151816.1">
    <property type="nucleotide sequence ID" value="NZ_BAAAOF010000009.1"/>
</dbReference>
<comment type="caution">
    <text evidence="1">The sequence shown here is derived from an EMBL/GenBank/DDBJ whole genome shotgun (WGS) entry which is preliminary data.</text>
</comment>
<accession>A0ABP5BDI8</accession>
<dbReference type="EMBL" id="BAAAOF010000009">
    <property type="protein sequence ID" value="GAA1941725.1"/>
    <property type="molecule type" value="Genomic_DNA"/>
</dbReference>